<organism evidence="2 3">
    <name type="scientific">Ferrimonas marina</name>
    <dbReference type="NCBI Taxonomy" id="299255"/>
    <lineage>
        <taxon>Bacteria</taxon>
        <taxon>Pseudomonadati</taxon>
        <taxon>Pseudomonadota</taxon>
        <taxon>Gammaproteobacteria</taxon>
        <taxon>Alteromonadales</taxon>
        <taxon>Ferrimonadaceae</taxon>
        <taxon>Ferrimonas</taxon>
    </lineage>
</organism>
<gene>
    <name evidence="2" type="ORF">SAMN02745129_2343</name>
</gene>
<sequence>MNSASEQLARAMTIRRHHIQVNTQLLLVFSLCTLLNLCLAFGWSTPAVDSGTAALYMTLAALTTTAANDLAFYRNKVASRRERAAAAAWSATATVLILTGWVYFSEYAVAYLLFIAAPLPALYEGRKNARVHQKMERQIAHFEAEVRKENAQTCATPSA</sequence>
<keyword evidence="1" id="KW-1133">Transmembrane helix</keyword>
<reference evidence="2 3" key="1">
    <citation type="submission" date="2016-11" db="EMBL/GenBank/DDBJ databases">
        <authorList>
            <person name="Jaros S."/>
            <person name="Januszkiewicz K."/>
            <person name="Wedrychowicz H."/>
        </authorList>
    </citation>
    <scope>NUCLEOTIDE SEQUENCE [LARGE SCALE GENOMIC DNA]</scope>
    <source>
        <strain evidence="2 3">DSM 16917</strain>
    </source>
</reference>
<accession>A0A1M5TZN8</accession>
<keyword evidence="3" id="KW-1185">Reference proteome</keyword>
<dbReference type="AlphaFoldDB" id="A0A1M5TZN8"/>
<feature type="transmembrane region" description="Helical" evidence="1">
    <location>
        <begin position="21"/>
        <end position="42"/>
    </location>
</feature>
<dbReference type="Proteomes" id="UP000184268">
    <property type="component" value="Unassembled WGS sequence"/>
</dbReference>
<evidence type="ECO:0000313" key="2">
    <source>
        <dbReference type="EMBL" id="SHH56168.1"/>
    </source>
</evidence>
<dbReference type="STRING" id="299255.SAMN02745129_2343"/>
<feature type="transmembrane region" description="Helical" evidence="1">
    <location>
        <begin position="54"/>
        <end position="72"/>
    </location>
</feature>
<feature type="transmembrane region" description="Helical" evidence="1">
    <location>
        <begin position="108"/>
        <end position="125"/>
    </location>
</feature>
<feature type="transmembrane region" description="Helical" evidence="1">
    <location>
        <begin position="84"/>
        <end position="102"/>
    </location>
</feature>
<evidence type="ECO:0000313" key="3">
    <source>
        <dbReference type="Proteomes" id="UP000184268"/>
    </source>
</evidence>
<name>A0A1M5TZN8_9GAMM</name>
<evidence type="ECO:0000256" key="1">
    <source>
        <dbReference type="SAM" id="Phobius"/>
    </source>
</evidence>
<dbReference type="EMBL" id="FQXG01000003">
    <property type="protein sequence ID" value="SHH56168.1"/>
    <property type="molecule type" value="Genomic_DNA"/>
</dbReference>
<keyword evidence="1" id="KW-0472">Membrane</keyword>
<protein>
    <submittedName>
        <fullName evidence="2">Uncharacterized protein</fullName>
    </submittedName>
</protein>
<proteinExistence type="predicted"/>
<dbReference type="RefSeq" id="WP_067655782.1">
    <property type="nucleotide sequence ID" value="NZ_FQXG01000003.1"/>
</dbReference>
<keyword evidence="1" id="KW-0812">Transmembrane</keyword>